<organism evidence="1 2">
    <name type="scientific">Cetraspora pellucida</name>
    <dbReference type="NCBI Taxonomy" id="1433469"/>
    <lineage>
        <taxon>Eukaryota</taxon>
        <taxon>Fungi</taxon>
        <taxon>Fungi incertae sedis</taxon>
        <taxon>Mucoromycota</taxon>
        <taxon>Glomeromycotina</taxon>
        <taxon>Glomeromycetes</taxon>
        <taxon>Diversisporales</taxon>
        <taxon>Gigasporaceae</taxon>
        <taxon>Cetraspora</taxon>
    </lineage>
</organism>
<sequence length="247" mass="28054">SSNSRSSTNDSDRDGLLEGSDHVIELSVLPPKWVDIVEEIDDDISQIKSLIPTLESLHRKHALPGFDDRTAEEREIERLSSEITQLFKQCQQKIRQIADESRVVASSQEQVMSKNIQISLATKLQDLSSSFRKQQSAYMKKLKGVKVRSTELFSIESRDSDEENGFGFTDDQLALVESSEAMISQREHEINEIAKSIQTLAEIFNELQALVIDQGTLLDRIDYNVEQMVVNVKGATRELDRVRFKLL</sequence>
<feature type="non-terminal residue" evidence="1">
    <location>
        <position position="1"/>
    </location>
</feature>
<evidence type="ECO:0000313" key="2">
    <source>
        <dbReference type="Proteomes" id="UP000789366"/>
    </source>
</evidence>
<accession>A0ACA9KAC4</accession>
<name>A0ACA9KAC4_9GLOM</name>
<reference evidence="1" key="1">
    <citation type="submission" date="2021-06" db="EMBL/GenBank/DDBJ databases">
        <authorList>
            <person name="Kallberg Y."/>
            <person name="Tangrot J."/>
            <person name="Rosling A."/>
        </authorList>
    </citation>
    <scope>NUCLEOTIDE SEQUENCE</scope>
    <source>
        <strain evidence="1">28 12/20/2015</strain>
    </source>
</reference>
<dbReference type="Proteomes" id="UP000789366">
    <property type="component" value="Unassembled WGS sequence"/>
</dbReference>
<proteinExistence type="predicted"/>
<evidence type="ECO:0000313" key="1">
    <source>
        <dbReference type="EMBL" id="CAG8462202.1"/>
    </source>
</evidence>
<comment type="caution">
    <text evidence="1">The sequence shown here is derived from an EMBL/GenBank/DDBJ whole genome shotgun (WGS) entry which is preliminary data.</text>
</comment>
<protein>
    <submittedName>
        <fullName evidence="1">11376_t:CDS:1</fullName>
    </submittedName>
</protein>
<keyword evidence="2" id="KW-1185">Reference proteome</keyword>
<gene>
    <name evidence="1" type="ORF">SPELUC_LOCUS1311</name>
</gene>
<dbReference type="EMBL" id="CAJVPW010000674">
    <property type="protein sequence ID" value="CAG8462202.1"/>
    <property type="molecule type" value="Genomic_DNA"/>
</dbReference>